<feature type="domain" description="Response regulatory" evidence="3">
    <location>
        <begin position="5"/>
        <end position="122"/>
    </location>
</feature>
<evidence type="ECO:0000313" key="4">
    <source>
        <dbReference type="EMBL" id="KKR30442.1"/>
    </source>
</evidence>
<dbReference type="EMBL" id="LBXN01000098">
    <property type="protein sequence ID" value="KKR30442.1"/>
    <property type="molecule type" value="Genomic_DNA"/>
</dbReference>
<dbReference type="PROSITE" id="PS50110">
    <property type="entry name" value="RESPONSE_REGULATORY"/>
    <property type="match status" value="1"/>
</dbReference>
<dbReference type="AlphaFoldDB" id="A0A0G0SXU4"/>
<dbReference type="GO" id="GO:0000160">
    <property type="term" value="P:phosphorelay signal transduction system"/>
    <property type="evidence" value="ECO:0007669"/>
    <property type="project" value="InterPro"/>
</dbReference>
<evidence type="ECO:0000256" key="2">
    <source>
        <dbReference type="PROSITE-ProRule" id="PRU00169"/>
    </source>
</evidence>
<dbReference type="PANTHER" id="PTHR44591:SF3">
    <property type="entry name" value="RESPONSE REGULATORY DOMAIN-CONTAINING PROTEIN"/>
    <property type="match status" value="1"/>
</dbReference>
<dbReference type="InterPro" id="IPR001789">
    <property type="entry name" value="Sig_transdc_resp-reg_receiver"/>
</dbReference>
<keyword evidence="1 2" id="KW-0597">Phosphoprotein</keyword>
<dbReference type="Pfam" id="PF00072">
    <property type="entry name" value="Response_reg"/>
    <property type="match status" value="1"/>
</dbReference>
<sequence length="133" mass="15015">MTRKKIMIVDDDKEFLEELEETLILSGYAAVAINDSTTALNAARRAKPDLIILDLKMDVMDGFQVAKSLKQSPETATIPIVAMTGYFTREEYSSLTTMYGMETCIMKPFNPLDMIAKIENLLVNELERENQAE</sequence>
<dbReference type="SMART" id="SM00448">
    <property type="entry name" value="REC"/>
    <property type="match status" value="1"/>
</dbReference>
<dbReference type="Proteomes" id="UP000034539">
    <property type="component" value="Unassembled WGS sequence"/>
</dbReference>
<evidence type="ECO:0000259" key="3">
    <source>
        <dbReference type="PROSITE" id="PS50110"/>
    </source>
</evidence>
<protein>
    <submittedName>
        <fullName evidence="4">Two component transcriptional regulator, winged helix family</fullName>
    </submittedName>
</protein>
<accession>A0A0G0SXU4</accession>
<proteinExistence type="predicted"/>
<evidence type="ECO:0000313" key="5">
    <source>
        <dbReference type="Proteomes" id="UP000034539"/>
    </source>
</evidence>
<dbReference type="SUPFAM" id="SSF52172">
    <property type="entry name" value="CheY-like"/>
    <property type="match status" value="1"/>
</dbReference>
<organism evidence="4 5">
    <name type="scientific">Candidatus Gottesmanbacteria bacterium GW2011_GWC2_39_8</name>
    <dbReference type="NCBI Taxonomy" id="1618450"/>
    <lineage>
        <taxon>Bacteria</taxon>
        <taxon>Candidatus Gottesmaniibacteriota</taxon>
    </lineage>
</organism>
<dbReference type="InterPro" id="IPR050595">
    <property type="entry name" value="Bact_response_regulator"/>
</dbReference>
<reference evidence="4 5" key="1">
    <citation type="journal article" date="2015" name="Nature">
        <title>rRNA introns, odd ribosomes, and small enigmatic genomes across a large radiation of phyla.</title>
        <authorList>
            <person name="Brown C.T."/>
            <person name="Hug L.A."/>
            <person name="Thomas B.C."/>
            <person name="Sharon I."/>
            <person name="Castelle C.J."/>
            <person name="Singh A."/>
            <person name="Wilkins M.J."/>
            <person name="Williams K.H."/>
            <person name="Banfield J.F."/>
        </authorList>
    </citation>
    <scope>NUCLEOTIDE SEQUENCE [LARGE SCALE GENOMIC DNA]</scope>
</reference>
<evidence type="ECO:0000256" key="1">
    <source>
        <dbReference type="ARBA" id="ARBA00022553"/>
    </source>
</evidence>
<dbReference type="InterPro" id="IPR011006">
    <property type="entry name" value="CheY-like_superfamily"/>
</dbReference>
<dbReference type="PANTHER" id="PTHR44591">
    <property type="entry name" value="STRESS RESPONSE REGULATOR PROTEIN 1"/>
    <property type="match status" value="1"/>
</dbReference>
<dbReference type="Gene3D" id="3.40.50.2300">
    <property type="match status" value="1"/>
</dbReference>
<comment type="caution">
    <text evidence="4">The sequence shown here is derived from an EMBL/GenBank/DDBJ whole genome shotgun (WGS) entry which is preliminary data.</text>
</comment>
<gene>
    <name evidence="4" type="ORF">UT63_C0098G0002</name>
</gene>
<name>A0A0G0SXU4_9BACT</name>
<feature type="modified residue" description="4-aspartylphosphate" evidence="2">
    <location>
        <position position="54"/>
    </location>
</feature>